<dbReference type="KEGG" id="pbl:PAAG_08613"/>
<dbReference type="GeneID" id="9092685"/>
<dbReference type="STRING" id="502779.C1HCX2"/>
<dbReference type="HOGENOM" id="CLU_052998_0_0_1"/>
<dbReference type="PANTHER" id="PTHR12684">
    <property type="entry name" value="PUTATIVE PHOSPHOTRANSFERASE"/>
    <property type="match status" value="1"/>
</dbReference>
<dbReference type="Proteomes" id="UP000002059">
    <property type="component" value="Partially assembled WGS sequence"/>
</dbReference>
<dbReference type="EMBL" id="KN294032">
    <property type="protein sequence ID" value="EEH39344.1"/>
    <property type="molecule type" value="Genomic_DNA"/>
</dbReference>
<dbReference type="InterPro" id="IPR002745">
    <property type="entry name" value="Ptrans_KptA/Tpt1"/>
</dbReference>
<evidence type="ECO:0000256" key="5">
    <source>
        <dbReference type="ARBA" id="ARBA00023027"/>
    </source>
</evidence>
<dbReference type="Gene3D" id="3.20.170.30">
    <property type="match status" value="1"/>
</dbReference>
<dbReference type="eggNOG" id="KOG2278">
    <property type="taxonomic scope" value="Eukaryota"/>
</dbReference>
<organism evidence="8 9">
    <name type="scientific">Paracoccidioides lutzii (strain ATCC MYA-826 / Pb01)</name>
    <name type="common">Paracoccidioides brasiliensis</name>
    <dbReference type="NCBI Taxonomy" id="502779"/>
    <lineage>
        <taxon>Eukaryota</taxon>
        <taxon>Fungi</taxon>
        <taxon>Dikarya</taxon>
        <taxon>Ascomycota</taxon>
        <taxon>Pezizomycotina</taxon>
        <taxon>Eurotiomycetes</taxon>
        <taxon>Eurotiomycetidae</taxon>
        <taxon>Onygenales</taxon>
        <taxon>Ajellomycetaceae</taxon>
        <taxon>Paracoccidioides</taxon>
    </lineage>
</organism>
<dbReference type="GO" id="GO:0000215">
    <property type="term" value="F:tRNA 2'-phosphotransferase activity"/>
    <property type="evidence" value="ECO:0007669"/>
    <property type="project" value="UniProtKB-EC"/>
</dbReference>
<evidence type="ECO:0000256" key="2">
    <source>
        <dbReference type="ARBA" id="ARBA00009836"/>
    </source>
</evidence>
<dbReference type="SUPFAM" id="SSF56399">
    <property type="entry name" value="ADP-ribosylation"/>
    <property type="match status" value="1"/>
</dbReference>
<evidence type="ECO:0000256" key="3">
    <source>
        <dbReference type="ARBA" id="ARBA00012007"/>
    </source>
</evidence>
<dbReference type="VEuPathDB" id="FungiDB:PAAG_08613"/>
<evidence type="ECO:0000256" key="4">
    <source>
        <dbReference type="ARBA" id="ARBA00022679"/>
    </source>
</evidence>
<gene>
    <name evidence="8" type="ORF">PAAG_08613</name>
</gene>
<evidence type="ECO:0000313" key="8">
    <source>
        <dbReference type="EMBL" id="EEH39344.1"/>
    </source>
</evidence>
<evidence type="ECO:0000313" key="9">
    <source>
        <dbReference type="Proteomes" id="UP000002059"/>
    </source>
</evidence>
<comment type="function">
    <text evidence="1">Catalyzes the last step of tRNA splicing, the transfer of the splice junction 2'-phosphate from ligated tRNA to NAD to produce ADP-ribose 1''-2'' cyclic phosphate.</text>
</comment>
<feature type="region of interest" description="Disordered" evidence="7">
    <location>
        <begin position="308"/>
        <end position="340"/>
    </location>
</feature>
<evidence type="ECO:0000256" key="1">
    <source>
        <dbReference type="ARBA" id="ARBA00003343"/>
    </source>
</evidence>
<keyword evidence="4 8" id="KW-0808">Transferase</keyword>
<dbReference type="AlphaFoldDB" id="C1HCX2"/>
<dbReference type="GO" id="GO:0006388">
    <property type="term" value="P:tRNA splicing, via endonucleolytic cleavage and ligation"/>
    <property type="evidence" value="ECO:0007669"/>
    <property type="project" value="TreeGrafter"/>
</dbReference>
<proteinExistence type="inferred from homology"/>
<dbReference type="PANTHER" id="PTHR12684:SF2">
    <property type="entry name" value="TRNA 2'-PHOSPHOTRANSFERASE 1"/>
    <property type="match status" value="1"/>
</dbReference>
<accession>C1HCX2</accession>
<evidence type="ECO:0000256" key="6">
    <source>
        <dbReference type="ARBA" id="ARBA00047949"/>
    </source>
</evidence>
<feature type="compositionally biased region" description="Basic and acidic residues" evidence="7">
    <location>
        <begin position="330"/>
        <end position="340"/>
    </location>
</feature>
<reference evidence="8 9" key="1">
    <citation type="journal article" date="2011" name="PLoS Genet.">
        <title>Comparative genomic analysis of human fungal pathogens causing paracoccidioidomycosis.</title>
        <authorList>
            <person name="Desjardins C.A."/>
            <person name="Champion M.D."/>
            <person name="Holder J.W."/>
            <person name="Muszewska A."/>
            <person name="Goldberg J."/>
            <person name="Bailao A.M."/>
            <person name="Brigido M.M."/>
            <person name="Ferreira M.E."/>
            <person name="Garcia A.M."/>
            <person name="Grynberg M."/>
            <person name="Gujja S."/>
            <person name="Heiman D.I."/>
            <person name="Henn M.R."/>
            <person name="Kodira C.D."/>
            <person name="Leon-Narvaez H."/>
            <person name="Longo L.V."/>
            <person name="Ma L.J."/>
            <person name="Malavazi I."/>
            <person name="Matsuo A.L."/>
            <person name="Morais F.V."/>
            <person name="Pereira M."/>
            <person name="Rodriguez-Brito S."/>
            <person name="Sakthikumar S."/>
            <person name="Salem-Izacc S.M."/>
            <person name="Sykes S.M."/>
            <person name="Teixeira M.M."/>
            <person name="Vallejo M.C."/>
            <person name="Walter M.E."/>
            <person name="Yandava C."/>
            <person name="Young S."/>
            <person name="Zeng Q."/>
            <person name="Zucker J."/>
            <person name="Felipe M.S."/>
            <person name="Goldman G.H."/>
            <person name="Haas B.J."/>
            <person name="McEwen J.G."/>
            <person name="Nino-Vega G."/>
            <person name="Puccia R."/>
            <person name="San-Blas G."/>
            <person name="Soares C.M."/>
            <person name="Birren B.W."/>
            <person name="Cuomo C.A."/>
        </authorList>
    </citation>
    <scope>NUCLEOTIDE SEQUENCE [LARGE SCALE GENOMIC DNA]</scope>
    <source>
        <strain evidence="9">ATCC MYA-826 / Pb01</strain>
    </source>
</reference>
<protein>
    <recommendedName>
        <fullName evidence="3">2'-phosphotransferase</fullName>
        <ecNumber evidence="3">2.7.1.160</ecNumber>
    </recommendedName>
</protein>
<feature type="region of interest" description="Disordered" evidence="7">
    <location>
        <begin position="89"/>
        <end position="110"/>
    </location>
</feature>
<comment type="catalytic activity">
    <reaction evidence="6">
        <text>2'-phospho-[ligated tRNA] + NAD(+) = mature tRNA + ADP-alpha-D-ribose 1'',2''-cyclic phosphate + nicotinamide</text>
        <dbReference type="Rhea" id="RHEA:23324"/>
        <dbReference type="Rhea" id="RHEA-COMP:11106"/>
        <dbReference type="Rhea" id="RHEA-COMP:11107"/>
        <dbReference type="ChEBI" id="CHEBI:17154"/>
        <dbReference type="ChEBI" id="CHEBI:57540"/>
        <dbReference type="ChEBI" id="CHEBI:76596"/>
        <dbReference type="ChEBI" id="CHEBI:82883"/>
        <dbReference type="ChEBI" id="CHEBI:85027"/>
        <dbReference type="EC" id="2.7.1.160"/>
    </reaction>
</comment>
<dbReference type="Gene3D" id="1.10.10.970">
    <property type="entry name" value="RNA 2'-phosphotransferase, Tpt1/KptA family, N-terminal domain"/>
    <property type="match status" value="1"/>
</dbReference>
<keyword evidence="5" id="KW-0520">NAD</keyword>
<dbReference type="EC" id="2.7.1.160" evidence="3"/>
<dbReference type="OMA" id="HATWPKI"/>
<name>C1HCX2_PARBA</name>
<dbReference type="InterPro" id="IPR042081">
    <property type="entry name" value="RNA_2'-PTrans_C"/>
</dbReference>
<feature type="compositionally biased region" description="Basic and acidic residues" evidence="7">
    <location>
        <begin position="1"/>
        <end position="12"/>
    </location>
</feature>
<dbReference type="InterPro" id="IPR042080">
    <property type="entry name" value="RNA_2'-PTrans_N"/>
</dbReference>
<dbReference type="RefSeq" id="XP_002789444.1">
    <property type="nucleotide sequence ID" value="XM_002789398.1"/>
</dbReference>
<keyword evidence="9" id="KW-1185">Reference proteome</keyword>
<evidence type="ECO:0000256" key="7">
    <source>
        <dbReference type="SAM" id="MobiDB-lite"/>
    </source>
</evidence>
<dbReference type="OrthoDB" id="419694at2759"/>
<comment type="similarity">
    <text evidence="2">Belongs to the KptA/TPT1 family.</text>
</comment>
<dbReference type="Pfam" id="PF01885">
    <property type="entry name" value="PTS_2-RNA"/>
    <property type="match status" value="1"/>
</dbReference>
<feature type="region of interest" description="Disordered" evidence="7">
    <location>
        <begin position="1"/>
        <end position="23"/>
    </location>
</feature>
<sequence>MSHSGRGRDRGRGSGRSGPSREVTVSKTLSYILRHAAEKEGVKIDSHGYANVADVLAWRKLKSLKVTLPEILSAVSTSDKQRFGLLYEPLSNSPSATATPTDSSASTASRTATALALTANDPEPSHYLIRATQGHSIKTVEASSLLQRLSLTDGTNAAPSTPPLPDTVVHGTYHGAWPSILVSGGLKCMNRNHVHFATGPPLSSVLPEGRGGHVVTMAPGRGGVISGMRADAQILIYIDLKKALEAGVPFWRSENGVILSEGLDMDGDGRKIVGLEFFDLVVERKNGLGVLWDREMGGLMKETPDWMMTAKTPKGGAGGGGRGRGSKSGESGEGREKGEG</sequence>